<gene>
    <name evidence="1" type="ORF">PR048_026318</name>
</gene>
<reference evidence="1 2" key="1">
    <citation type="submission" date="2023-02" db="EMBL/GenBank/DDBJ databases">
        <title>LHISI_Scaffold_Assembly.</title>
        <authorList>
            <person name="Stuart O.P."/>
            <person name="Cleave R."/>
            <person name="Magrath M.J.L."/>
            <person name="Mikheyev A.S."/>
        </authorList>
    </citation>
    <scope>NUCLEOTIDE SEQUENCE [LARGE SCALE GENOMIC DNA]</scope>
    <source>
        <strain evidence="1">Daus_M_001</strain>
        <tissue evidence="1">Leg muscle</tissue>
    </source>
</reference>
<dbReference type="EMBL" id="JARBHB010000011">
    <property type="protein sequence ID" value="KAJ8872705.1"/>
    <property type="molecule type" value="Genomic_DNA"/>
</dbReference>
<protein>
    <submittedName>
        <fullName evidence="1">Uncharacterized protein</fullName>
    </submittedName>
</protein>
<evidence type="ECO:0000313" key="2">
    <source>
        <dbReference type="Proteomes" id="UP001159363"/>
    </source>
</evidence>
<sequence>MVLPCSAHSPKVESPRRVLLEYSQYQEILGPAVAERLACSPPPPPTGEPGSIPGRAASGFSQVGIVRDYAAGRRISRFPHPCIPAMLHSHLISPSSALKTSLRAAQISQLRSYYVAFNWCVFVRIRLSGAFDRCCVSVVVTSNSPSTDYHPTVVALTSYPPTLTSHETRYPATQMNHCQCAWLDYSPPTPRRTGSFPGGIAPGFPHLGIVPDDVAGRRVFFSGISPFPPPLHSGAALCSPHFPLVGSQYTSLLRAAQNSPETLVPSCNFGDCGEGNLHRSGEFWTINKRRAKEYRNLVQHSLRRKLQIVD</sequence>
<proteinExistence type="predicted"/>
<evidence type="ECO:0000313" key="1">
    <source>
        <dbReference type="EMBL" id="KAJ8872705.1"/>
    </source>
</evidence>
<dbReference type="Proteomes" id="UP001159363">
    <property type="component" value="Chromosome 10"/>
</dbReference>
<organism evidence="1 2">
    <name type="scientific">Dryococelus australis</name>
    <dbReference type="NCBI Taxonomy" id="614101"/>
    <lineage>
        <taxon>Eukaryota</taxon>
        <taxon>Metazoa</taxon>
        <taxon>Ecdysozoa</taxon>
        <taxon>Arthropoda</taxon>
        <taxon>Hexapoda</taxon>
        <taxon>Insecta</taxon>
        <taxon>Pterygota</taxon>
        <taxon>Neoptera</taxon>
        <taxon>Polyneoptera</taxon>
        <taxon>Phasmatodea</taxon>
        <taxon>Verophasmatodea</taxon>
        <taxon>Anareolatae</taxon>
        <taxon>Phasmatidae</taxon>
        <taxon>Eurycanthinae</taxon>
        <taxon>Dryococelus</taxon>
    </lineage>
</organism>
<name>A0ABQ9GKZ9_9NEOP</name>
<keyword evidence="2" id="KW-1185">Reference proteome</keyword>
<accession>A0ABQ9GKZ9</accession>
<comment type="caution">
    <text evidence="1">The sequence shown here is derived from an EMBL/GenBank/DDBJ whole genome shotgun (WGS) entry which is preliminary data.</text>
</comment>